<dbReference type="InterPro" id="IPR014854">
    <property type="entry name" value="Nse4_C"/>
</dbReference>
<keyword evidence="5" id="KW-0732">Signal</keyword>
<dbReference type="RefSeq" id="XP_009517172.1">
    <property type="nucleotide sequence ID" value="XM_009518877.1"/>
</dbReference>
<feature type="transmembrane region" description="Helical" evidence="4">
    <location>
        <begin position="927"/>
        <end position="948"/>
    </location>
</feature>
<accession>G4YQD1</accession>
<evidence type="ECO:0000256" key="5">
    <source>
        <dbReference type="SAM" id="SignalP"/>
    </source>
</evidence>
<dbReference type="GO" id="GO:0016316">
    <property type="term" value="F:phosphatidylinositol-3,4-bisphosphate 4-phosphatase activity"/>
    <property type="evidence" value="ECO:0007669"/>
    <property type="project" value="InterPro"/>
</dbReference>
<feature type="region of interest" description="Disordered" evidence="3">
    <location>
        <begin position="351"/>
        <end position="371"/>
    </location>
</feature>
<feature type="transmembrane region" description="Helical" evidence="4">
    <location>
        <begin position="1199"/>
        <end position="1219"/>
    </location>
</feature>
<feature type="compositionally biased region" description="Polar residues" evidence="3">
    <location>
        <begin position="401"/>
        <end position="420"/>
    </location>
</feature>
<keyword evidence="4" id="KW-1133">Transmembrane helix</keyword>
<proteinExistence type="predicted"/>
<feature type="region of interest" description="Disordered" evidence="3">
    <location>
        <begin position="513"/>
        <end position="536"/>
    </location>
</feature>
<evidence type="ECO:0000256" key="4">
    <source>
        <dbReference type="SAM" id="Phobius"/>
    </source>
</evidence>
<sequence length="2521" mass="272437">MRRRLLRGGGRLMHAAALLLLLLLASAPTLPARAAAEDAEALELDSVPVVAALDKHVIELEFERMNRIARGDVGDDGRTPVIQDGSQQAQFLLHLFDGQAGSSSSECSGSAGDAETIEFPQSQSQDCSQAGSGSVESEADALGFTLGSNGLEVSVGSVDVAVGSAGIDVSAGSGSTGLGVSVGSGGLGATVGSGGLDVSVGSGSAELGAYIGSGSLEATVGSHGLDVSVGSHGLDVSVGSHDLDVSVGSGSVGATVGSGDLDVTVGSRGVHLDATVGSSDIDATVGSRGIHVDASSRNVDASVGYEGVHIQGTSLPNVDASVGSHAIHMAASSLDVNTAVASHIYETSRITPAPTTPIDTSITQTADGSGGVQLIVGSSDDSAAAASPENPEERSIILQGTSAPAASTEETPSPASASNFTASTEATPAPAASSNLTSTTAETAVPTEASSQANSTATGSFSGSEEVVKVFSLTASNSSSSESESGSKSWWSSSGVEYVPYTSTYCRCNPTECQNEHPGESSGSTCESKLSDGSCPSGYKTCVSTDSYKVSTSTVTPNSVAEATFTLLAADIIGAFYNLGEEDPMTRKSKWWITISLPSGWRFVAWENTAVDVTLRDDSNETSATHRVHSCADVTSSKNCDSDSHRYGFVSVMDLLEGREDLMTSNSGGPMSFVLSQSIITGSSASSSSVGVSVSLSYETSSGTLKSAATSRRTRELTVITSGSSIASTSAQDLSALTLATMALPPVRKGRLDSSLLWMEEDTEIMMLSFSTSSIVGPNSDNPKVCANLRSAYCASKGREPVSTVTFGSSAAASYVQGGNPFLNLYADPGETNLNIESDNATYFCVTDLLPSGVKTNDSWEIRTTFTFQIQVTNVAWTGDEDQEDDYTSGFRLPALSEVTLMDDSDVIGSDCAQTVVHSKTYSKYTLSVYSVMSITFFAVALAGAILVTRMNGISFSRPTFYNDMTSLSVMMIFVLCIVGNAIWISVSTKASSASGTDIYYLLYAISVCFTWTMMTSVCFHWGTVLFHDVGASGRLIVFIIYVIINVAFYGFQLFGVVSLTDFYKCTYDDYLKNPFYSMRLCSDNYCPDLQPTQWKYAVNNICKDVSYSDWFFPLQQSAELLIFLTSVALLVLGTFVIQRGVRLIDQSGDIFDDHVVKVMKKSLITYLAVILSIALVLGTSCIMNSILHWKNWTINSVVWYIFSIWLPTLVPPIGFLLLQWNPRLHGMNWNPSLHVKDPQLLHRTMSSISDKVESGKYALPLDASGLSDGWAGILRFPDTEYNPIGQESVDGTQNVLALAVQLVSPISLTHACFVELYVAENTASEAGENDVTGEDHYEDLPMLSYRRSSISTFIETGLHQEGILSRRSHSLSLLGGGALPTPLPASNPGAKWSRVGFTETVLPTLVTANSENGVTQIATFLSVLQIPVMPANPLLRFVVYEIPEKTSSPSVDGDLRESRQMMRASSLKLDERARIARVSGMGMAPPSRPKVFCEFSCACDDMLASDEVNLVARQVSYRNRSPIPTMLSDGTGTESPNVAAATGAATPEVDPSVPRLRVKSMTVSPRQLKENSGFYISKSFQFAEGDEMVIEDMVESPLTNELPRQYLELLVAERADDLARAQADAAGFEARVKSGLVGNLYDNLIEQIQGENDQTVVQTWLNDRVQQRKMYLEGLQECHQVCIDRAEEGLNFKASTEKKSLVLRFLPINLHVQDMWVGPTADLRSQRSRRTSPHVKVYPTVTVGAFAAHCFKFRHNGSILSLRATLQKRSLSHVQSDVSEQSGAGADMVDWSNADVRSTDETRWHLTTRFDMCLSQALTALVASFCRQLEYSLQHPTDRSFLHTIESIGFLFQVESLLSTQGKEIGMLEDFSAAVDGLKHVTFVLDTSPPAHLPSTLLNLHMKNTPLPGVVSVRLSRGSAKGTFTVAVGVRCSEDIRASIPSTIRSGGSISVTPVIFTQGINEMQTLANNASSKKTTLQDIINRKSFFVLTRHVEKYKQLAAQRPDTVPTPVSTITPLLESLEGRIATASKRQVVKSKHPKIIQESSHLCRLLGAGRVTSCKSAKDRTGMSVTLEQVRLLSENHGLPEEFAVRTVSTMRSNGVRLENALKNTGKRQYAFNALQRSLLPDEYKCPEGTYGRGNQRQLLTDSNLSDQDRRQVRYMQRELLQGMKEQEEELRSLNSDKFDAAAGDVDELYQHVHYPREGNLDSLCLDELETAVGKQSKMLSGTDMTKFKALDLINAGSRECTTASTEFDWDGLGVAVGSCFQSVPDTNVLFGRLDTTVAEKKQRKAPRRAPKDVTAQAAEPKLYTAKAKDTEGAQARRLKVLETAVARESGGKASLFNATLDPTSFEQTIENLFDTSFLVNQGVLGIGVDETTGLPYIEQTTAEHGDGAEREQSIISLTPAQWEELASAYGRDEPLVGHRSNHDDGKRFLRGDKVNEERTTFNDELINQYLHLFEGWARNKQTPEHLFMYLGLPGIMKKAYIKGRWNLLLQNENFIMYRKYEKYLHLLKNGEH</sequence>
<evidence type="ECO:0000313" key="8">
    <source>
        <dbReference type="Proteomes" id="UP000002640"/>
    </source>
</evidence>
<feature type="chain" id="PRO_5003471386" description="Non-structural maintenance of chromosome element 4 C-terminal domain-containing protein" evidence="5">
    <location>
        <begin position="35"/>
        <end position="2521"/>
    </location>
</feature>
<feature type="region of interest" description="Disordered" evidence="3">
    <location>
        <begin position="401"/>
        <end position="461"/>
    </location>
</feature>
<feature type="signal peptide" evidence="5">
    <location>
        <begin position="1"/>
        <end position="34"/>
    </location>
</feature>
<feature type="transmembrane region" description="Helical" evidence="4">
    <location>
        <begin position="999"/>
        <end position="1024"/>
    </location>
</feature>
<protein>
    <recommendedName>
        <fullName evidence="6">Non-structural maintenance of chromosome element 4 C-terminal domain-containing protein</fullName>
    </recommendedName>
</protein>
<feature type="transmembrane region" description="Helical" evidence="4">
    <location>
        <begin position="1121"/>
        <end position="1138"/>
    </location>
</feature>
<evidence type="ECO:0000256" key="2">
    <source>
        <dbReference type="ARBA" id="ARBA00023098"/>
    </source>
</evidence>
<evidence type="ECO:0000259" key="6">
    <source>
        <dbReference type="Pfam" id="PF08743"/>
    </source>
</evidence>
<dbReference type="EMBL" id="JH159151">
    <property type="protein sequence ID" value="EGZ29897.1"/>
    <property type="molecule type" value="Genomic_DNA"/>
</dbReference>
<keyword evidence="1" id="KW-0378">Hydrolase</keyword>
<feature type="compositionally biased region" description="Low complexity" evidence="3">
    <location>
        <begin position="421"/>
        <end position="434"/>
    </location>
</feature>
<organism evidence="7 8">
    <name type="scientific">Phytophthora sojae (strain P6497)</name>
    <name type="common">Soybean stem and root rot agent</name>
    <name type="synonym">Phytophthora megasperma f. sp. glycines</name>
    <dbReference type="NCBI Taxonomy" id="1094619"/>
    <lineage>
        <taxon>Eukaryota</taxon>
        <taxon>Sar</taxon>
        <taxon>Stramenopiles</taxon>
        <taxon>Oomycota</taxon>
        <taxon>Peronosporomycetes</taxon>
        <taxon>Peronosporales</taxon>
        <taxon>Peronosporaceae</taxon>
        <taxon>Phytophthora</taxon>
    </lineage>
</organism>
<reference evidence="7 8" key="1">
    <citation type="journal article" date="2006" name="Science">
        <title>Phytophthora genome sequences uncover evolutionary origins and mechanisms of pathogenesis.</title>
        <authorList>
            <person name="Tyler B.M."/>
            <person name="Tripathy S."/>
            <person name="Zhang X."/>
            <person name="Dehal P."/>
            <person name="Jiang R.H."/>
            <person name="Aerts A."/>
            <person name="Arredondo F.D."/>
            <person name="Baxter L."/>
            <person name="Bensasson D."/>
            <person name="Beynon J.L."/>
            <person name="Chapman J."/>
            <person name="Damasceno C.M."/>
            <person name="Dorrance A.E."/>
            <person name="Dou D."/>
            <person name="Dickerman A.W."/>
            <person name="Dubchak I.L."/>
            <person name="Garbelotto M."/>
            <person name="Gijzen M."/>
            <person name="Gordon S.G."/>
            <person name="Govers F."/>
            <person name="Grunwald N.J."/>
            <person name="Huang W."/>
            <person name="Ivors K.L."/>
            <person name="Jones R.W."/>
            <person name="Kamoun S."/>
            <person name="Krampis K."/>
            <person name="Lamour K.H."/>
            <person name="Lee M.K."/>
            <person name="McDonald W.H."/>
            <person name="Medina M."/>
            <person name="Meijer H.J."/>
            <person name="Nordberg E.K."/>
            <person name="Maclean D.J."/>
            <person name="Ospina-Giraldo M.D."/>
            <person name="Morris P.F."/>
            <person name="Phuntumart V."/>
            <person name="Putnam N.H."/>
            <person name="Rash S."/>
            <person name="Rose J.K."/>
            <person name="Sakihama Y."/>
            <person name="Salamov A.A."/>
            <person name="Savidor A."/>
            <person name="Scheuring C.F."/>
            <person name="Smith B.M."/>
            <person name="Sobral B.W."/>
            <person name="Terry A."/>
            <person name="Torto-Alalibo T.A."/>
            <person name="Win J."/>
            <person name="Xu Z."/>
            <person name="Zhang H."/>
            <person name="Grigoriev I.V."/>
            <person name="Rokhsar D.S."/>
            <person name="Boore J.L."/>
        </authorList>
    </citation>
    <scope>NUCLEOTIDE SEQUENCE [LARGE SCALE GENOMIC DNA]</scope>
    <source>
        <strain evidence="7 8">P6497</strain>
    </source>
</reference>
<gene>
    <name evidence="7" type="ORF">PHYSODRAFT_323353</name>
</gene>
<keyword evidence="2" id="KW-0443">Lipid metabolism</keyword>
<dbReference type="KEGG" id="psoj:PHYSODRAFT_323353"/>
<feature type="transmembrane region" description="Helical" evidence="4">
    <location>
        <begin position="1036"/>
        <end position="1055"/>
    </location>
</feature>
<feature type="transmembrane region" description="Helical" evidence="4">
    <location>
        <begin position="1164"/>
        <end position="1187"/>
    </location>
</feature>
<keyword evidence="4" id="KW-0812">Transmembrane</keyword>
<dbReference type="OMA" id="RPKVFCE"/>
<dbReference type="Proteomes" id="UP000002640">
    <property type="component" value="Unassembled WGS sequence"/>
</dbReference>
<evidence type="ECO:0000256" key="3">
    <source>
        <dbReference type="SAM" id="MobiDB-lite"/>
    </source>
</evidence>
<evidence type="ECO:0000313" key="7">
    <source>
        <dbReference type="EMBL" id="EGZ29897.1"/>
    </source>
</evidence>
<feature type="transmembrane region" description="Helical" evidence="4">
    <location>
        <begin position="968"/>
        <end position="987"/>
    </location>
</feature>
<evidence type="ECO:0000256" key="1">
    <source>
        <dbReference type="ARBA" id="ARBA00022801"/>
    </source>
</evidence>
<dbReference type="InParanoid" id="G4YQD1"/>
<dbReference type="GO" id="GO:0005737">
    <property type="term" value="C:cytoplasm"/>
    <property type="evidence" value="ECO:0007669"/>
    <property type="project" value="TreeGrafter"/>
</dbReference>
<dbReference type="PANTHER" id="PTHR12187:SF11">
    <property type="entry name" value="PHOSPHATIDYLINOSITOL-3,4-BISPHOSPHATE 4-PHOSPHATASE"/>
    <property type="match status" value="1"/>
</dbReference>
<dbReference type="Pfam" id="PF08743">
    <property type="entry name" value="Nse4_C"/>
    <property type="match status" value="1"/>
</dbReference>
<feature type="compositionally biased region" description="Polar residues" evidence="3">
    <location>
        <begin position="435"/>
        <end position="461"/>
    </location>
</feature>
<feature type="compositionally biased region" description="Polar residues" evidence="3">
    <location>
        <begin position="357"/>
        <end position="367"/>
    </location>
</feature>
<feature type="region of interest" description="Disordered" evidence="3">
    <location>
        <begin position="1524"/>
        <end position="1551"/>
    </location>
</feature>
<name>G4YQD1_PHYSP</name>
<feature type="domain" description="Non-structural maintenance of chromosome element 4 C-terminal" evidence="6">
    <location>
        <begin position="2342"/>
        <end position="2424"/>
    </location>
</feature>
<keyword evidence="4" id="KW-0472">Membrane</keyword>
<dbReference type="InterPro" id="IPR039034">
    <property type="entry name" value="INPP4"/>
</dbReference>
<dbReference type="GeneID" id="20644945"/>
<keyword evidence="8" id="KW-1185">Reference proteome</keyword>
<dbReference type="PANTHER" id="PTHR12187">
    <property type="entry name" value="AGAP000124-PA"/>
    <property type="match status" value="1"/>
</dbReference>